<dbReference type="EMBL" id="JAGIOO010000001">
    <property type="protein sequence ID" value="MBP2476854.1"/>
    <property type="molecule type" value="Genomic_DNA"/>
</dbReference>
<accession>A0ABS5AJV0</accession>
<dbReference type="Proteomes" id="UP001519363">
    <property type="component" value="Unassembled WGS sequence"/>
</dbReference>
<sequence>MEFRLLGGVAAVHEGAALPLGHTRQQSVLALLLVEVGPVIPARSWNPCSEGDRDHRPHWRADISPEGGSGVFATPQARFRTVAVAEAISWAGLLVGMFFKYVMVGNDIGVKIFGPVHGVIFVAYLFVVLMVREPLRWDGRTTVWALIASIPPFGTIVFERWVNKRAQVAPVTP</sequence>
<evidence type="ECO:0000256" key="3">
    <source>
        <dbReference type="ARBA" id="ARBA00022692"/>
    </source>
</evidence>
<dbReference type="PANTHER" id="PTHR40077:SF1">
    <property type="entry name" value="MEMBRANE PROTEIN"/>
    <property type="match status" value="1"/>
</dbReference>
<keyword evidence="9" id="KW-1185">Reference proteome</keyword>
<keyword evidence="4 6" id="KW-1133">Transmembrane helix</keyword>
<feature type="transmembrane region" description="Helical" evidence="6">
    <location>
        <begin position="143"/>
        <end position="162"/>
    </location>
</feature>
<gene>
    <name evidence="8" type="ORF">JOF53_005726</name>
</gene>
<feature type="transmembrane region" description="Helical" evidence="6">
    <location>
        <begin position="108"/>
        <end position="131"/>
    </location>
</feature>
<keyword evidence="3 6" id="KW-0812">Transmembrane</keyword>
<evidence type="ECO:0000259" key="7">
    <source>
        <dbReference type="Pfam" id="PF12823"/>
    </source>
</evidence>
<dbReference type="RefSeq" id="WP_307850202.1">
    <property type="nucleotide sequence ID" value="NZ_JAGIOO010000001.1"/>
</dbReference>
<evidence type="ECO:0000256" key="2">
    <source>
        <dbReference type="ARBA" id="ARBA00022475"/>
    </source>
</evidence>
<evidence type="ECO:0000256" key="4">
    <source>
        <dbReference type="ARBA" id="ARBA00022989"/>
    </source>
</evidence>
<name>A0ABS5AJV0_9PSEU</name>
<evidence type="ECO:0000313" key="9">
    <source>
        <dbReference type="Proteomes" id="UP001519363"/>
    </source>
</evidence>
<evidence type="ECO:0000256" key="1">
    <source>
        <dbReference type="ARBA" id="ARBA00004651"/>
    </source>
</evidence>
<protein>
    <submittedName>
        <fullName evidence="8">Integral membrane protein</fullName>
    </submittedName>
</protein>
<keyword evidence="5 6" id="KW-0472">Membrane</keyword>
<proteinExistence type="predicted"/>
<evidence type="ECO:0000313" key="8">
    <source>
        <dbReference type="EMBL" id="MBP2476854.1"/>
    </source>
</evidence>
<evidence type="ECO:0000256" key="6">
    <source>
        <dbReference type="SAM" id="Phobius"/>
    </source>
</evidence>
<keyword evidence="2" id="KW-1003">Cell membrane</keyword>
<organism evidence="8 9">
    <name type="scientific">Crossiella equi</name>
    <dbReference type="NCBI Taxonomy" id="130796"/>
    <lineage>
        <taxon>Bacteria</taxon>
        <taxon>Bacillati</taxon>
        <taxon>Actinomycetota</taxon>
        <taxon>Actinomycetes</taxon>
        <taxon>Pseudonocardiales</taxon>
        <taxon>Pseudonocardiaceae</taxon>
        <taxon>Crossiella</taxon>
    </lineage>
</organism>
<dbReference type="InterPro" id="IPR023845">
    <property type="entry name" value="DUF3817_TM"/>
</dbReference>
<comment type="subcellular location">
    <subcellularLocation>
        <location evidence="1">Cell membrane</location>
        <topology evidence="1">Multi-pass membrane protein</topology>
    </subcellularLocation>
</comment>
<feature type="transmembrane region" description="Helical" evidence="6">
    <location>
        <begin position="82"/>
        <end position="102"/>
    </location>
</feature>
<feature type="domain" description="DUF3817" evidence="7">
    <location>
        <begin position="78"/>
        <end position="164"/>
    </location>
</feature>
<comment type="caution">
    <text evidence="8">The sequence shown here is derived from an EMBL/GenBank/DDBJ whole genome shotgun (WGS) entry which is preliminary data.</text>
</comment>
<dbReference type="Pfam" id="PF12823">
    <property type="entry name" value="DUF3817"/>
    <property type="match status" value="1"/>
</dbReference>
<dbReference type="NCBIfam" id="TIGR03954">
    <property type="entry name" value="integ_memb_HG"/>
    <property type="match status" value="1"/>
</dbReference>
<dbReference type="PANTHER" id="PTHR40077">
    <property type="entry name" value="MEMBRANE PROTEIN-RELATED"/>
    <property type="match status" value="1"/>
</dbReference>
<reference evidence="8 9" key="1">
    <citation type="submission" date="2021-03" db="EMBL/GenBank/DDBJ databases">
        <title>Sequencing the genomes of 1000 actinobacteria strains.</title>
        <authorList>
            <person name="Klenk H.-P."/>
        </authorList>
    </citation>
    <scope>NUCLEOTIDE SEQUENCE [LARGE SCALE GENOMIC DNA]</scope>
    <source>
        <strain evidence="8 9">DSM 44580</strain>
    </source>
</reference>
<evidence type="ECO:0000256" key="5">
    <source>
        <dbReference type="ARBA" id="ARBA00023136"/>
    </source>
</evidence>